<sequence>MHLGIRKGIRGRWGLFILLLVFLWPILVLALSASQVFEQVKDSVVVVKALDRQGKQQALPSGPGINYKLIISLTPAGF</sequence>
<protein>
    <submittedName>
        <fullName evidence="1">Uncharacterized protein</fullName>
    </submittedName>
</protein>
<evidence type="ECO:0000313" key="1">
    <source>
        <dbReference type="EMBL" id="HGF34110.1"/>
    </source>
</evidence>
<name>A0A7C3Z8H8_9BACT</name>
<accession>A0A7C3Z8H8</accession>
<dbReference type="AlphaFoldDB" id="A0A7C3Z8H8"/>
<proteinExistence type="predicted"/>
<organism evidence="1">
    <name type="scientific">Desulfobacca acetoxidans</name>
    <dbReference type="NCBI Taxonomy" id="60893"/>
    <lineage>
        <taxon>Bacteria</taxon>
        <taxon>Pseudomonadati</taxon>
        <taxon>Thermodesulfobacteriota</taxon>
        <taxon>Desulfobaccia</taxon>
        <taxon>Desulfobaccales</taxon>
        <taxon>Desulfobaccaceae</taxon>
        <taxon>Desulfobacca</taxon>
    </lineage>
</organism>
<reference evidence="1" key="1">
    <citation type="journal article" date="2020" name="mSystems">
        <title>Genome- and Community-Level Interaction Insights into Carbon Utilization and Element Cycling Functions of Hydrothermarchaeota in Hydrothermal Sediment.</title>
        <authorList>
            <person name="Zhou Z."/>
            <person name="Liu Y."/>
            <person name="Xu W."/>
            <person name="Pan J."/>
            <person name="Luo Z.H."/>
            <person name="Li M."/>
        </authorList>
    </citation>
    <scope>NUCLEOTIDE SEQUENCE [LARGE SCALE GENOMIC DNA]</scope>
    <source>
        <strain evidence="1">SpSt-897</strain>
    </source>
</reference>
<dbReference type="EMBL" id="DTMF01000176">
    <property type="protein sequence ID" value="HGF34110.1"/>
    <property type="molecule type" value="Genomic_DNA"/>
</dbReference>
<gene>
    <name evidence="1" type="ORF">ENW96_06930</name>
</gene>
<comment type="caution">
    <text evidence="1">The sequence shown here is derived from an EMBL/GenBank/DDBJ whole genome shotgun (WGS) entry which is preliminary data.</text>
</comment>